<dbReference type="Proteomes" id="UP000054321">
    <property type="component" value="Unassembled WGS sequence"/>
</dbReference>
<dbReference type="EMBL" id="KN832881">
    <property type="protein sequence ID" value="KIM98114.1"/>
    <property type="molecule type" value="Genomic_DNA"/>
</dbReference>
<proteinExistence type="predicted"/>
<evidence type="ECO:0000313" key="3">
    <source>
        <dbReference type="Proteomes" id="UP000054321"/>
    </source>
</evidence>
<evidence type="ECO:0000313" key="2">
    <source>
        <dbReference type="EMBL" id="KIM98114.1"/>
    </source>
</evidence>
<keyword evidence="3" id="KW-1185">Reference proteome</keyword>
<feature type="compositionally biased region" description="Basic and acidic residues" evidence="1">
    <location>
        <begin position="195"/>
        <end position="207"/>
    </location>
</feature>
<feature type="compositionally biased region" description="Basic and acidic residues" evidence="1">
    <location>
        <begin position="158"/>
        <end position="167"/>
    </location>
</feature>
<evidence type="ECO:0000256" key="1">
    <source>
        <dbReference type="SAM" id="MobiDB-lite"/>
    </source>
</evidence>
<dbReference type="InParanoid" id="A0A0C3H458"/>
<feature type="region of interest" description="Disordered" evidence="1">
    <location>
        <begin position="148"/>
        <end position="207"/>
    </location>
</feature>
<reference evidence="3" key="2">
    <citation type="submission" date="2015-01" db="EMBL/GenBank/DDBJ databases">
        <title>Evolutionary Origins and Diversification of the Mycorrhizal Mutualists.</title>
        <authorList>
            <consortium name="DOE Joint Genome Institute"/>
            <consortium name="Mycorrhizal Genomics Consortium"/>
            <person name="Kohler A."/>
            <person name="Kuo A."/>
            <person name="Nagy L.G."/>
            <person name="Floudas D."/>
            <person name="Copeland A."/>
            <person name="Barry K.W."/>
            <person name="Cichocki N."/>
            <person name="Veneault-Fourrey C."/>
            <person name="LaButti K."/>
            <person name="Lindquist E.A."/>
            <person name="Lipzen A."/>
            <person name="Lundell T."/>
            <person name="Morin E."/>
            <person name="Murat C."/>
            <person name="Riley R."/>
            <person name="Ohm R."/>
            <person name="Sun H."/>
            <person name="Tunlid A."/>
            <person name="Henrissat B."/>
            <person name="Grigoriev I.V."/>
            <person name="Hibbett D.S."/>
            <person name="Martin F."/>
        </authorList>
    </citation>
    <scope>NUCLEOTIDE SEQUENCE [LARGE SCALE GENOMIC DNA]</scope>
    <source>
        <strain evidence="3">Zn</strain>
    </source>
</reference>
<accession>A0A0C3H458</accession>
<dbReference type="HOGENOM" id="CLU_1326735_0_0_1"/>
<organism evidence="2 3">
    <name type="scientific">Oidiodendron maius (strain Zn)</name>
    <dbReference type="NCBI Taxonomy" id="913774"/>
    <lineage>
        <taxon>Eukaryota</taxon>
        <taxon>Fungi</taxon>
        <taxon>Dikarya</taxon>
        <taxon>Ascomycota</taxon>
        <taxon>Pezizomycotina</taxon>
        <taxon>Leotiomycetes</taxon>
        <taxon>Leotiomycetes incertae sedis</taxon>
        <taxon>Myxotrichaceae</taxon>
        <taxon>Oidiodendron</taxon>
    </lineage>
</organism>
<dbReference type="AlphaFoldDB" id="A0A0C3H458"/>
<reference evidence="2 3" key="1">
    <citation type="submission" date="2014-04" db="EMBL/GenBank/DDBJ databases">
        <authorList>
            <consortium name="DOE Joint Genome Institute"/>
            <person name="Kuo A."/>
            <person name="Martino E."/>
            <person name="Perotto S."/>
            <person name="Kohler A."/>
            <person name="Nagy L.G."/>
            <person name="Floudas D."/>
            <person name="Copeland A."/>
            <person name="Barry K.W."/>
            <person name="Cichocki N."/>
            <person name="Veneault-Fourrey C."/>
            <person name="LaButti K."/>
            <person name="Lindquist E.A."/>
            <person name="Lipzen A."/>
            <person name="Lundell T."/>
            <person name="Morin E."/>
            <person name="Murat C."/>
            <person name="Sun H."/>
            <person name="Tunlid A."/>
            <person name="Henrissat B."/>
            <person name="Grigoriev I.V."/>
            <person name="Hibbett D.S."/>
            <person name="Martin F."/>
            <person name="Nordberg H.P."/>
            <person name="Cantor M.N."/>
            <person name="Hua S.X."/>
        </authorList>
    </citation>
    <scope>NUCLEOTIDE SEQUENCE [LARGE SCALE GENOMIC DNA]</scope>
    <source>
        <strain evidence="2 3">Zn</strain>
    </source>
</reference>
<gene>
    <name evidence="2" type="ORF">OIDMADRAFT_182456</name>
</gene>
<name>A0A0C3H458_OIDMZ</name>
<sequence>MASKSKRIPFDTTLPAPGVDIIKAPYIIILRQNQDIHAKLAQPLEDHDAFSGMPSPKMNGGTIHEKLILSYGLIMAAMHASRAYHRCWGDGVMKLRASKNIIYATRNWRAALMGDPCLSGDHKVELSCLEVQHLQALCHYCAAQGRGRVKEGSTSSGDGERGARQWEYDDPESNSVSITDEEDWDYADSENGSDEDVRPVRKCQKIE</sequence>
<protein>
    <submittedName>
        <fullName evidence="2">Uncharacterized protein</fullName>
    </submittedName>
</protein>
<feature type="compositionally biased region" description="Acidic residues" evidence="1">
    <location>
        <begin position="179"/>
        <end position="194"/>
    </location>
</feature>